<evidence type="ECO:0000313" key="2">
    <source>
        <dbReference type="Proteomes" id="UP001172673"/>
    </source>
</evidence>
<gene>
    <name evidence="1" type="ORF">H2200_001335</name>
</gene>
<protein>
    <submittedName>
        <fullName evidence="1">Uncharacterized protein</fullName>
    </submittedName>
</protein>
<dbReference type="EMBL" id="JAPDRK010000002">
    <property type="protein sequence ID" value="KAJ9615261.1"/>
    <property type="molecule type" value="Genomic_DNA"/>
</dbReference>
<comment type="caution">
    <text evidence="1">The sequence shown here is derived from an EMBL/GenBank/DDBJ whole genome shotgun (WGS) entry which is preliminary data.</text>
</comment>
<accession>A0AA38XKR8</accession>
<keyword evidence="2" id="KW-1185">Reference proteome</keyword>
<organism evidence="1 2">
    <name type="scientific">Cladophialophora chaetospira</name>
    <dbReference type="NCBI Taxonomy" id="386627"/>
    <lineage>
        <taxon>Eukaryota</taxon>
        <taxon>Fungi</taxon>
        <taxon>Dikarya</taxon>
        <taxon>Ascomycota</taxon>
        <taxon>Pezizomycotina</taxon>
        <taxon>Eurotiomycetes</taxon>
        <taxon>Chaetothyriomycetidae</taxon>
        <taxon>Chaetothyriales</taxon>
        <taxon>Herpotrichiellaceae</taxon>
        <taxon>Cladophialophora</taxon>
    </lineage>
</organism>
<sequence>MARVNLAMSPTKALGKKESKIRKSLGAATTAVKDPQTQEVLIAIGVAVCMVLALDARRLIDIVLSILLFARYPPFIRHCRWYLLNVLFTASFGWKVKCATVFACFSAIAAMDWVYAIDTVKNSKGVQI</sequence>
<evidence type="ECO:0000313" key="1">
    <source>
        <dbReference type="EMBL" id="KAJ9615261.1"/>
    </source>
</evidence>
<name>A0AA38XKR8_9EURO</name>
<dbReference type="AlphaFoldDB" id="A0AA38XKR8"/>
<dbReference type="Proteomes" id="UP001172673">
    <property type="component" value="Unassembled WGS sequence"/>
</dbReference>
<reference evidence="1" key="1">
    <citation type="submission" date="2022-10" db="EMBL/GenBank/DDBJ databases">
        <title>Culturing micro-colonial fungi from biological soil crusts in the Mojave desert and describing Neophaeococcomyces mojavensis, and introducing the new genera and species Taxawa tesnikishii.</title>
        <authorList>
            <person name="Kurbessoian T."/>
            <person name="Stajich J.E."/>
        </authorList>
    </citation>
    <scope>NUCLEOTIDE SEQUENCE</scope>
    <source>
        <strain evidence="1">TK_41</strain>
    </source>
</reference>
<proteinExistence type="predicted"/>